<dbReference type="InterPro" id="IPR025091">
    <property type="entry name" value="DUF4019"/>
</dbReference>
<protein>
    <recommendedName>
        <fullName evidence="3">DUF4019 domain-containing protein</fullName>
    </recommendedName>
</protein>
<dbReference type="Proteomes" id="UP001161422">
    <property type="component" value="Unassembled WGS sequence"/>
</dbReference>
<evidence type="ECO:0008006" key="3">
    <source>
        <dbReference type="Google" id="ProtNLM"/>
    </source>
</evidence>
<gene>
    <name evidence="1" type="ORF">GCM10007895_00640</name>
</gene>
<name>A0AA37RR66_9GAMM</name>
<keyword evidence="2" id="KW-1185">Reference proteome</keyword>
<comment type="caution">
    <text evidence="1">The sequence shown here is derived from an EMBL/GenBank/DDBJ whole genome shotgun (WGS) entry which is preliminary data.</text>
</comment>
<sequence length="160" mass="18092">MMEPKELTKLVLIAALVVSSMLSSIRLQAQPELADPQMLLDPIDIDGAKLITEQQGRDWLVTVDAGRYADSWSDASTLFQQAIQQEAWAATLEQMRRPLGEIIARELVQSDYAEELPGVPQGHYITMVFQTEFSEYTGQETVTLMLDTGREWRVTGYFIH</sequence>
<organism evidence="1 2">
    <name type="scientific">Paraferrimonas sedimenticola</name>
    <dbReference type="NCBI Taxonomy" id="375674"/>
    <lineage>
        <taxon>Bacteria</taxon>
        <taxon>Pseudomonadati</taxon>
        <taxon>Pseudomonadota</taxon>
        <taxon>Gammaproteobacteria</taxon>
        <taxon>Alteromonadales</taxon>
        <taxon>Ferrimonadaceae</taxon>
        <taxon>Paraferrimonas</taxon>
    </lineage>
</organism>
<dbReference type="RefSeq" id="WP_095506127.1">
    <property type="nucleotide sequence ID" value="NZ_BSNC01000001.1"/>
</dbReference>
<dbReference type="AlphaFoldDB" id="A0AA37RR66"/>
<reference evidence="1" key="1">
    <citation type="journal article" date="2014" name="Int. J. Syst. Evol. Microbiol.">
        <title>Complete genome sequence of Corynebacterium casei LMG S-19264T (=DSM 44701T), isolated from a smear-ripened cheese.</title>
        <authorList>
            <consortium name="US DOE Joint Genome Institute (JGI-PGF)"/>
            <person name="Walter F."/>
            <person name="Albersmeier A."/>
            <person name="Kalinowski J."/>
            <person name="Ruckert C."/>
        </authorList>
    </citation>
    <scope>NUCLEOTIDE SEQUENCE</scope>
    <source>
        <strain evidence="1">NBRC 101628</strain>
    </source>
</reference>
<accession>A0AA37RR66</accession>
<evidence type="ECO:0000313" key="1">
    <source>
        <dbReference type="EMBL" id="GLP94758.1"/>
    </source>
</evidence>
<proteinExistence type="predicted"/>
<dbReference type="Pfam" id="PF13211">
    <property type="entry name" value="DUF4019"/>
    <property type="match status" value="1"/>
</dbReference>
<evidence type="ECO:0000313" key="2">
    <source>
        <dbReference type="Proteomes" id="UP001161422"/>
    </source>
</evidence>
<dbReference type="EMBL" id="BSNC01000001">
    <property type="protein sequence ID" value="GLP94758.1"/>
    <property type="molecule type" value="Genomic_DNA"/>
</dbReference>
<reference evidence="1" key="2">
    <citation type="submission" date="2023-01" db="EMBL/GenBank/DDBJ databases">
        <title>Draft genome sequence of Paraferrimonas sedimenticola strain NBRC 101628.</title>
        <authorList>
            <person name="Sun Q."/>
            <person name="Mori K."/>
        </authorList>
    </citation>
    <scope>NUCLEOTIDE SEQUENCE</scope>
    <source>
        <strain evidence="1">NBRC 101628</strain>
    </source>
</reference>